<evidence type="ECO:0000256" key="5">
    <source>
        <dbReference type="ARBA" id="ARBA00023014"/>
    </source>
</evidence>
<name>E4X0Y6_OIKDI</name>
<evidence type="ECO:0000256" key="6">
    <source>
        <dbReference type="ARBA" id="ARBA00041553"/>
    </source>
</evidence>
<dbReference type="AlphaFoldDB" id="E4X0Y6"/>
<evidence type="ECO:0000259" key="8">
    <source>
        <dbReference type="Pfam" id="PF02906"/>
    </source>
</evidence>
<dbReference type="PANTHER" id="PTHR11615">
    <property type="entry name" value="NITRATE, FORMATE, IRON DEHYDROGENASE"/>
    <property type="match status" value="1"/>
</dbReference>
<dbReference type="Gene3D" id="3.40.950.10">
    <property type="entry name" value="Fe-only Hydrogenase (Larger Subunit), Chain L, domain 3"/>
    <property type="match status" value="1"/>
</dbReference>
<dbReference type="Pfam" id="PF02906">
    <property type="entry name" value="Fe_hyd_lg_C"/>
    <property type="match status" value="1"/>
</dbReference>
<dbReference type="Gene3D" id="3.40.50.1780">
    <property type="match status" value="1"/>
</dbReference>
<reference evidence="9" key="1">
    <citation type="journal article" date="2010" name="Science">
        <title>Plasticity of animal genome architecture unmasked by rapid evolution of a pelagic tunicate.</title>
        <authorList>
            <person name="Denoeud F."/>
            <person name="Henriet S."/>
            <person name="Mungpakdee S."/>
            <person name="Aury J.M."/>
            <person name="Da Silva C."/>
            <person name="Brinkmann H."/>
            <person name="Mikhaleva J."/>
            <person name="Olsen L.C."/>
            <person name="Jubin C."/>
            <person name="Canestro C."/>
            <person name="Bouquet J.M."/>
            <person name="Danks G."/>
            <person name="Poulain J."/>
            <person name="Campsteijn C."/>
            <person name="Adamski M."/>
            <person name="Cross I."/>
            <person name="Yadetie F."/>
            <person name="Muffato M."/>
            <person name="Louis A."/>
            <person name="Butcher S."/>
            <person name="Tsagkogeorga G."/>
            <person name="Konrad A."/>
            <person name="Singh S."/>
            <person name="Jensen M.F."/>
            <person name="Cong E.H."/>
            <person name="Eikeseth-Otteraa H."/>
            <person name="Noel B."/>
            <person name="Anthouard V."/>
            <person name="Porcel B.M."/>
            <person name="Kachouri-Lafond R."/>
            <person name="Nishino A."/>
            <person name="Ugolini M."/>
            <person name="Chourrout P."/>
            <person name="Nishida H."/>
            <person name="Aasland R."/>
            <person name="Huzurbazar S."/>
            <person name="Westhof E."/>
            <person name="Delsuc F."/>
            <person name="Lehrach H."/>
            <person name="Reinhardt R."/>
            <person name="Weissenbach J."/>
            <person name="Roy S.W."/>
            <person name="Artiguenave F."/>
            <person name="Postlethwait J.H."/>
            <person name="Manak J.R."/>
            <person name="Thompson E.M."/>
            <person name="Jaillon O."/>
            <person name="Du Pasquier L."/>
            <person name="Boudinot P."/>
            <person name="Liberles D.A."/>
            <person name="Volff J.N."/>
            <person name="Philippe H."/>
            <person name="Lenhard B."/>
            <person name="Roest Crollius H."/>
            <person name="Wincker P."/>
            <person name="Chourrout D."/>
        </authorList>
    </citation>
    <scope>NUCLEOTIDE SEQUENCE [LARGE SCALE GENOMIC DNA]</scope>
</reference>
<feature type="region of interest" description="Disordered" evidence="7">
    <location>
        <begin position="31"/>
        <end position="50"/>
    </location>
</feature>
<keyword evidence="4" id="KW-0408">Iron</keyword>
<dbReference type="InParanoid" id="E4X0Y6"/>
<comment type="similarity">
    <text evidence="1">Belongs to the NARF family.</text>
</comment>
<dbReference type="GO" id="GO:0051539">
    <property type="term" value="F:4 iron, 4 sulfur cluster binding"/>
    <property type="evidence" value="ECO:0007669"/>
    <property type="project" value="UniProtKB-KW"/>
</dbReference>
<dbReference type="InterPro" id="IPR050340">
    <property type="entry name" value="Cytosolic_Fe-S_CAF"/>
</dbReference>
<feature type="compositionally biased region" description="Basic residues" evidence="7">
    <location>
        <begin position="31"/>
        <end position="41"/>
    </location>
</feature>
<organism evidence="9">
    <name type="scientific">Oikopleura dioica</name>
    <name type="common">Tunicate</name>
    <dbReference type="NCBI Taxonomy" id="34765"/>
    <lineage>
        <taxon>Eukaryota</taxon>
        <taxon>Metazoa</taxon>
        <taxon>Chordata</taxon>
        <taxon>Tunicata</taxon>
        <taxon>Appendicularia</taxon>
        <taxon>Copelata</taxon>
        <taxon>Oikopleuridae</taxon>
        <taxon>Oikopleura</taxon>
    </lineage>
</organism>
<proteinExistence type="inferred from homology"/>
<evidence type="ECO:0000313" key="10">
    <source>
        <dbReference type="Proteomes" id="UP000001307"/>
    </source>
</evidence>
<evidence type="ECO:0000256" key="7">
    <source>
        <dbReference type="SAM" id="MobiDB-lite"/>
    </source>
</evidence>
<dbReference type="FunFam" id="3.30.70.20:FF:000042">
    <property type="entry name" value="Cytosolic Fe-S cluster assembly factor NAR1"/>
    <property type="match status" value="1"/>
</dbReference>
<dbReference type="InterPro" id="IPR004108">
    <property type="entry name" value="Fe_hydrogenase_lsu_C"/>
</dbReference>
<dbReference type="EMBL" id="FN653020">
    <property type="protein sequence ID" value="CBY23021.1"/>
    <property type="molecule type" value="Genomic_DNA"/>
</dbReference>
<evidence type="ECO:0000256" key="2">
    <source>
        <dbReference type="ARBA" id="ARBA00022485"/>
    </source>
</evidence>
<dbReference type="SUPFAM" id="SSF53920">
    <property type="entry name" value="Fe-only hydrogenase"/>
    <property type="match status" value="1"/>
</dbReference>
<keyword evidence="10" id="KW-1185">Reference proteome</keyword>
<dbReference type="OrthoDB" id="10253113at2759"/>
<gene>
    <name evidence="9" type="ORF">GSOID_T00014944001</name>
</gene>
<keyword evidence="5" id="KW-0411">Iron-sulfur</keyword>
<accession>E4X0Y6</accession>
<sequence length="451" mass="50607">MAFSGTVRIGDLDDFIGPGLECTKPVDIQKPKRGQVGRVKRNKDGSYADSSGKKLEKAKITLADCLACSGCVTSAETVLITAQSTVQLSLDEFYSVLQKKSSKVVVTLSPQSRSSLAQRFRHTGSKNLYSPLGALPMLHKLGVSKTRDLTPFLPEQSGQRASSLLGLSRIRLLRRKNARRYACPASLESPKSSGKDEKWIKLNLCTENKDIYHVTVMPCFDKKLEAARQEFQIESNGRIVKDVDCVLATTEIEKLLTDNLGDDELESVAAAFEHEDNSSDFVYSHRGGGSGGYLDYVYQSASESLFGRKPSEELRFTRVRNNKDFLETTLEIDGEVKLRFAKAYGFRSIQNLVTRLKTKRGNAYDYIEVMACPSGCLNGGAQIRYDDREMNESILTRMTDDYNALESYRPLTCEKFESLFTQLKRDIDKQSLYTSFRAIQKEETNALTIKW</sequence>
<evidence type="ECO:0000256" key="1">
    <source>
        <dbReference type="ARBA" id="ARBA00006596"/>
    </source>
</evidence>
<keyword evidence="3" id="KW-0479">Metal-binding</keyword>
<feature type="domain" description="Iron hydrogenase large subunit C-terminal" evidence="8">
    <location>
        <begin position="207"/>
        <end position="380"/>
    </location>
</feature>
<evidence type="ECO:0000256" key="4">
    <source>
        <dbReference type="ARBA" id="ARBA00023004"/>
    </source>
</evidence>
<dbReference type="FunCoup" id="E4X0Y6">
    <property type="interactions" value="52"/>
</dbReference>
<keyword evidence="2" id="KW-0004">4Fe-4S</keyword>
<protein>
    <recommendedName>
        <fullName evidence="6">Nuclear prelamin A recognition factor-like protein</fullName>
    </recommendedName>
</protein>
<evidence type="ECO:0000313" key="9">
    <source>
        <dbReference type="EMBL" id="CBY23021.1"/>
    </source>
</evidence>
<evidence type="ECO:0000256" key="3">
    <source>
        <dbReference type="ARBA" id="ARBA00022723"/>
    </source>
</evidence>
<dbReference type="GO" id="GO:0046872">
    <property type="term" value="F:metal ion binding"/>
    <property type="evidence" value="ECO:0007669"/>
    <property type="project" value="UniProtKB-KW"/>
</dbReference>
<dbReference type="InterPro" id="IPR009016">
    <property type="entry name" value="Fe_hydrogenase"/>
</dbReference>
<dbReference type="Proteomes" id="UP000001307">
    <property type="component" value="Unassembled WGS sequence"/>
</dbReference>